<dbReference type="STRING" id="1903181.BTN85_1118"/>
<keyword evidence="2" id="KW-0813">Transport</keyword>
<keyword evidence="4 6" id="KW-1133">Transmembrane helix</keyword>
<dbReference type="Gene3D" id="1.20.1250.20">
    <property type="entry name" value="MFS general substrate transporter like domains"/>
    <property type="match status" value="1"/>
</dbReference>
<feature type="domain" description="Major facilitator superfamily (MFS) profile" evidence="7">
    <location>
        <begin position="24"/>
        <end position="451"/>
    </location>
</feature>
<organism evidence="8 9">
    <name type="scientific">Methanohalarchaeum thermophilum</name>
    <dbReference type="NCBI Taxonomy" id="1903181"/>
    <lineage>
        <taxon>Archaea</taxon>
        <taxon>Methanobacteriati</taxon>
        <taxon>Methanobacteriota</taxon>
        <taxon>Methanonatronarchaeia</taxon>
        <taxon>Methanonatronarchaeales</taxon>
        <taxon>Methanonatronarchaeaceae</taxon>
        <taxon>Candidatus Methanohalarchaeum</taxon>
    </lineage>
</organism>
<feature type="transmembrane region" description="Helical" evidence="6">
    <location>
        <begin position="191"/>
        <end position="208"/>
    </location>
</feature>
<name>A0A1Q6DW79_METT1</name>
<dbReference type="SUPFAM" id="SSF103473">
    <property type="entry name" value="MFS general substrate transporter"/>
    <property type="match status" value="1"/>
</dbReference>
<comment type="subcellular location">
    <subcellularLocation>
        <location evidence="1">Membrane</location>
        <topology evidence="1">Multi-pass membrane protein</topology>
    </subcellularLocation>
</comment>
<dbReference type="AlphaFoldDB" id="A0A1Q6DW79"/>
<proteinExistence type="predicted"/>
<evidence type="ECO:0000256" key="2">
    <source>
        <dbReference type="ARBA" id="ARBA00022448"/>
    </source>
</evidence>
<feature type="transmembrane region" description="Helical" evidence="6">
    <location>
        <begin position="270"/>
        <end position="292"/>
    </location>
</feature>
<evidence type="ECO:0000313" key="8">
    <source>
        <dbReference type="EMBL" id="OKY78621.1"/>
    </source>
</evidence>
<dbReference type="Pfam" id="PF00083">
    <property type="entry name" value="Sugar_tr"/>
    <property type="match status" value="1"/>
</dbReference>
<keyword evidence="5 6" id="KW-0472">Membrane</keyword>
<gene>
    <name evidence="8" type="ORF">BTN85_1118</name>
</gene>
<dbReference type="GO" id="GO:0022857">
    <property type="term" value="F:transmembrane transporter activity"/>
    <property type="evidence" value="ECO:0007669"/>
    <property type="project" value="InterPro"/>
</dbReference>
<dbReference type="PANTHER" id="PTHR23511:SF34">
    <property type="entry name" value="SYNAPTIC VESICLE GLYCOPROTEIN 2"/>
    <property type="match status" value="1"/>
</dbReference>
<dbReference type="GO" id="GO:0016020">
    <property type="term" value="C:membrane"/>
    <property type="evidence" value="ECO:0007669"/>
    <property type="project" value="UniProtKB-SubCell"/>
</dbReference>
<feature type="transmembrane region" description="Helical" evidence="6">
    <location>
        <begin position="362"/>
        <end position="386"/>
    </location>
</feature>
<evidence type="ECO:0000256" key="3">
    <source>
        <dbReference type="ARBA" id="ARBA00022692"/>
    </source>
</evidence>
<dbReference type="InterPro" id="IPR020846">
    <property type="entry name" value="MFS_dom"/>
</dbReference>
<dbReference type="InParanoid" id="A0A1Q6DW79"/>
<evidence type="ECO:0000313" key="9">
    <source>
        <dbReference type="Proteomes" id="UP000185744"/>
    </source>
</evidence>
<evidence type="ECO:0000256" key="4">
    <source>
        <dbReference type="ARBA" id="ARBA00022989"/>
    </source>
</evidence>
<feature type="transmembrane region" description="Helical" evidence="6">
    <location>
        <begin position="56"/>
        <end position="78"/>
    </location>
</feature>
<keyword evidence="9" id="KW-1185">Reference proteome</keyword>
<evidence type="ECO:0000256" key="5">
    <source>
        <dbReference type="ARBA" id="ARBA00023136"/>
    </source>
</evidence>
<dbReference type="PROSITE" id="PS00217">
    <property type="entry name" value="SUGAR_TRANSPORT_2"/>
    <property type="match status" value="1"/>
</dbReference>
<evidence type="ECO:0000256" key="1">
    <source>
        <dbReference type="ARBA" id="ARBA00004141"/>
    </source>
</evidence>
<dbReference type="EMBL" id="MSDW01000001">
    <property type="protein sequence ID" value="OKY78621.1"/>
    <property type="molecule type" value="Genomic_DNA"/>
</dbReference>
<dbReference type="InterPro" id="IPR005828">
    <property type="entry name" value="MFS_sugar_transport-like"/>
</dbReference>
<feature type="transmembrane region" description="Helical" evidence="6">
    <location>
        <begin position="148"/>
        <end position="171"/>
    </location>
</feature>
<dbReference type="PANTHER" id="PTHR23511">
    <property type="entry name" value="SYNAPTIC VESICLE GLYCOPROTEIN 2"/>
    <property type="match status" value="1"/>
</dbReference>
<comment type="caution">
    <text evidence="8">The sequence shown here is derived from an EMBL/GenBank/DDBJ whole genome shotgun (WGS) entry which is preliminary data.</text>
</comment>
<feature type="transmembrane region" description="Helical" evidence="6">
    <location>
        <begin position="115"/>
        <end position="136"/>
    </location>
</feature>
<feature type="transmembrane region" description="Helical" evidence="6">
    <location>
        <begin position="427"/>
        <end position="447"/>
    </location>
</feature>
<evidence type="ECO:0000259" key="7">
    <source>
        <dbReference type="PROSITE" id="PS50850"/>
    </source>
</evidence>
<dbReference type="InterPro" id="IPR036259">
    <property type="entry name" value="MFS_trans_sf"/>
</dbReference>
<reference evidence="8" key="1">
    <citation type="submission" date="2016-12" db="EMBL/GenBank/DDBJ databases">
        <title>Discovery of methanogenic haloarchaea.</title>
        <authorList>
            <person name="Sorokin D.Y."/>
            <person name="Makarova K.S."/>
            <person name="Abbas B."/>
            <person name="Ferrer M."/>
            <person name="Golyshin P.N."/>
        </authorList>
    </citation>
    <scope>NUCLEOTIDE SEQUENCE [LARGE SCALE GENOMIC DNA]</scope>
    <source>
        <strain evidence="8">HMET1</strain>
    </source>
</reference>
<sequence length="456" mass="50464">MADGTKKLSKILESATINGYHYNLLGLFGLERALNGMEVMIISFVLPILTKTWNMSGFQTGLIGSAGIIGMMIGNFFWGNISDRWGRKDTFIYCVLNYSIFGGLTAFAFSFSSGFILRFLTGLGLGGALIVGTSLVTESLPNEARGRFIVYLDGFWPIGNILAALSSFFILSYFSFQGSIALPYLGAIDNWRFLFLLSFLPILIIFPIKSRVRKSPYHLLENGKLEESKEKIKKIFSTKDIQGQLSEINVDEGSSTGFKKLFSEDYRLRSIFLGVIWFTLNFGYYGFFIWLPDTLTAVKLFDNVYLYLILIALVQVPGYLFAAYLIDKLGRKKSLSSFMLLAGLLILIFSLKLDNITQSNLLYLKLILTAASFFAVGSWGIIYAYTSELFPTKIRSMGLGYASGIGKIAGVLGPIIAGLLVSKSYKAATLPLGLSFLIGGTVVILFGKETRKKLLS</sequence>
<feature type="transmembrane region" description="Helical" evidence="6">
    <location>
        <begin position="90"/>
        <end position="109"/>
    </location>
</feature>
<feature type="transmembrane region" description="Helical" evidence="6">
    <location>
        <begin position="398"/>
        <end position="421"/>
    </location>
</feature>
<feature type="transmembrane region" description="Helical" evidence="6">
    <location>
        <begin position="304"/>
        <end position="326"/>
    </location>
</feature>
<protein>
    <submittedName>
        <fullName evidence="8">MFS family permease</fullName>
    </submittedName>
</protein>
<feature type="transmembrane region" description="Helical" evidence="6">
    <location>
        <begin position="338"/>
        <end position="356"/>
    </location>
</feature>
<accession>A0A1Q6DW79</accession>
<evidence type="ECO:0000256" key="6">
    <source>
        <dbReference type="SAM" id="Phobius"/>
    </source>
</evidence>
<dbReference type="PROSITE" id="PS00216">
    <property type="entry name" value="SUGAR_TRANSPORT_1"/>
    <property type="match status" value="1"/>
</dbReference>
<keyword evidence="3 6" id="KW-0812">Transmembrane</keyword>
<dbReference type="CDD" id="cd17316">
    <property type="entry name" value="MFS_SV2_like"/>
    <property type="match status" value="1"/>
</dbReference>
<dbReference type="InterPro" id="IPR005829">
    <property type="entry name" value="Sugar_transporter_CS"/>
</dbReference>
<dbReference type="Proteomes" id="UP000185744">
    <property type="component" value="Unassembled WGS sequence"/>
</dbReference>
<dbReference type="PROSITE" id="PS50850">
    <property type="entry name" value="MFS"/>
    <property type="match status" value="1"/>
</dbReference>